<comment type="caution">
    <text evidence="2">The sequence shown here is derived from an EMBL/GenBank/DDBJ whole genome shotgun (WGS) entry which is preliminary data.</text>
</comment>
<feature type="compositionally biased region" description="Basic and acidic residues" evidence="1">
    <location>
        <begin position="25"/>
        <end position="34"/>
    </location>
</feature>
<feature type="region of interest" description="Disordered" evidence="1">
    <location>
        <begin position="1"/>
        <end position="59"/>
    </location>
</feature>
<feature type="region of interest" description="Disordered" evidence="1">
    <location>
        <begin position="100"/>
        <end position="176"/>
    </location>
</feature>
<evidence type="ECO:0000313" key="3">
    <source>
        <dbReference type="Proteomes" id="UP001190700"/>
    </source>
</evidence>
<evidence type="ECO:0000313" key="2">
    <source>
        <dbReference type="EMBL" id="KAK3250738.1"/>
    </source>
</evidence>
<dbReference type="AlphaFoldDB" id="A0AAE0C982"/>
<protein>
    <submittedName>
        <fullName evidence="2">Uncharacterized protein</fullName>
    </submittedName>
</protein>
<dbReference type="EMBL" id="LGRX02026526">
    <property type="protein sequence ID" value="KAK3250738.1"/>
    <property type="molecule type" value="Genomic_DNA"/>
</dbReference>
<feature type="compositionally biased region" description="Gly residues" evidence="1">
    <location>
        <begin position="39"/>
        <end position="59"/>
    </location>
</feature>
<name>A0AAE0C982_9CHLO</name>
<proteinExistence type="predicted"/>
<evidence type="ECO:0000256" key="1">
    <source>
        <dbReference type="SAM" id="MobiDB-lite"/>
    </source>
</evidence>
<organism evidence="2 3">
    <name type="scientific">Cymbomonas tetramitiformis</name>
    <dbReference type="NCBI Taxonomy" id="36881"/>
    <lineage>
        <taxon>Eukaryota</taxon>
        <taxon>Viridiplantae</taxon>
        <taxon>Chlorophyta</taxon>
        <taxon>Pyramimonadophyceae</taxon>
        <taxon>Pyramimonadales</taxon>
        <taxon>Pyramimonadaceae</taxon>
        <taxon>Cymbomonas</taxon>
    </lineage>
</organism>
<sequence>MRHARIIPGTKGVASAERPGIPGEWRGKEDEGRAKGVNPGTGLGTSAGAGAGAGAGTGAGAGDDAGAGVGAGVGAGTGVSAGVGAGSGGIVVGAGCGTGAGDGAGSRRGVGKDIDDVTARPAARPTGPLEIPDGDATGGSDGDSDSTHASATDDGDATGDSGWGQRLHPPMSVPLTLTPARTTHVSATDGETISDITMDSGVTHVSATDIDGEDTPASAAGHTGGQDVHLAGLCALESHALPEDRHCKHVRKDGTINKWRYAARSRLASTLATCAKRCNLTIRTGAPMQVTLADGSVKTTGEVAHSKFKAHTTKGVDYCESNMMLRVLPLGIQVDVVLGGRWLRSLSQVTLDYAGNGSVSFSTIKSKGVSV</sequence>
<gene>
    <name evidence="2" type="ORF">CYMTET_39898</name>
</gene>
<dbReference type="Proteomes" id="UP001190700">
    <property type="component" value="Unassembled WGS sequence"/>
</dbReference>
<reference evidence="2 3" key="1">
    <citation type="journal article" date="2015" name="Genome Biol. Evol.">
        <title>Comparative Genomics of a Bacterivorous Green Alga Reveals Evolutionary Causalities and Consequences of Phago-Mixotrophic Mode of Nutrition.</title>
        <authorList>
            <person name="Burns J.A."/>
            <person name="Paasch A."/>
            <person name="Narechania A."/>
            <person name="Kim E."/>
        </authorList>
    </citation>
    <scope>NUCLEOTIDE SEQUENCE [LARGE SCALE GENOMIC DNA]</scope>
    <source>
        <strain evidence="2 3">PLY_AMNH</strain>
    </source>
</reference>
<keyword evidence="3" id="KW-1185">Reference proteome</keyword>
<accession>A0AAE0C982</accession>